<dbReference type="Proteomes" id="UP000218209">
    <property type="component" value="Unassembled WGS sequence"/>
</dbReference>
<dbReference type="AlphaFoldDB" id="A0A1X6PKP5"/>
<evidence type="ECO:0008006" key="3">
    <source>
        <dbReference type="Google" id="ProtNLM"/>
    </source>
</evidence>
<evidence type="ECO:0000313" key="2">
    <source>
        <dbReference type="Proteomes" id="UP000218209"/>
    </source>
</evidence>
<name>A0A1X6PKP5_PORUM</name>
<gene>
    <name evidence="1" type="ORF">BU14_0023s0038</name>
</gene>
<sequence length="177" mass="18913">MSAVAAGGGGGWVVGSRSGRRALIFKPNKDSHSVDGPGQGVKAFRFRVAAAGTYRIAFRLSAPHWTEYNDLWARLGGGARMVRGGRVRPLSAGWVKVYQNRGRNQWVLGGVTKDFDGHDLVTRPLRAGETYTLTVSGRSSKLALADVAAFKCNLPGGCGNGSDGFRRISKMDVSRCA</sequence>
<evidence type="ECO:0000313" key="1">
    <source>
        <dbReference type="EMBL" id="OSX81233.1"/>
    </source>
</evidence>
<protein>
    <recommendedName>
        <fullName evidence="3">Malectin domain-containing protein</fullName>
    </recommendedName>
</protein>
<accession>A0A1X6PKP5</accession>
<reference evidence="1 2" key="1">
    <citation type="submission" date="2017-03" db="EMBL/GenBank/DDBJ databases">
        <title>WGS assembly of Porphyra umbilicalis.</title>
        <authorList>
            <person name="Brawley S.H."/>
            <person name="Blouin N.A."/>
            <person name="Ficko-Blean E."/>
            <person name="Wheeler G.L."/>
            <person name="Lohr M."/>
            <person name="Goodson H.V."/>
            <person name="Jenkins J.W."/>
            <person name="Blaby-Haas C.E."/>
            <person name="Helliwell K.E."/>
            <person name="Chan C."/>
            <person name="Marriage T."/>
            <person name="Bhattacharya D."/>
            <person name="Klein A.S."/>
            <person name="Badis Y."/>
            <person name="Brodie J."/>
            <person name="Cao Y."/>
            <person name="Collen J."/>
            <person name="Dittami S.M."/>
            <person name="Gachon C.M."/>
            <person name="Green B.R."/>
            <person name="Karpowicz S."/>
            <person name="Kim J.W."/>
            <person name="Kudahl U."/>
            <person name="Lin S."/>
            <person name="Michel G."/>
            <person name="Mittag M."/>
            <person name="Olson B.J."/>
            <person name="Pangilinan J."/>
            <person name="Peng Y."/>
            <person name="Qiu H."/>
            <person name="Shu S."/>
            <person name="Singer J.T."/>
            <person name="Smith A.G."/>
            <person name="Sprecher B.N."/>
            <person name="Wagner V."/>
            <person name="Wang W."/>
            <person name="Wang Z.-Y."/>
            <person name="Yan J."/>
            <person name="Yarish C."/>
            <person name="Zoeuner-Riek S."/>
            <person name="Zhuang Y."/>
            <person name="Zou Y."/>
            <person name="Lindquist E.A."/>
            <person name="Grimwood J."/>
            <person name="Barry K."/>
            <person name="Rokhsar D.S."/>
            <person name="Schmutz J."/>
            <person name="Stiller J.W."/>
            <person name="Grossman A.R."/>
            <person name="Prochnik S.E."/>
        </authorList>
    </citation>
    <scope>NUCLEOTIDE SEQUENCE [LARGE SCALE GENOMIC DNA]</scope>
    <source>
        <strain evidence="1">4086291</strain>
    </source>
</reference>
<proteinExistence type="predicted"/>
<organism evidence="1 2">
    <name type="scientific">Porphyra umbilicalis</name>
    <name type="common">Purple laver</name>
    <name type="synonym">Red alga</name>
    <dbReference type="NCBI Taxonomy" id="2786"/>
    <lineage>
        <taxon>Eukaryota</taxon>
        <taxon>Rhodophyta</taxon>
        <taxon>Bangiophyceae</taxon>
        <taxon>Bangiales</taxon>
        <taxon>Bangiaceae</taxon>
        <taxon>Porphyra</taxon>
    </lineage>
</organism>
<dbReference type="EMBL" id="KV918764">
    <property type="protein sequence ID" value="OSX81233.1"/>
    <property type="molecule type" value="Genomic_DNA"/>
</dbReference>
<keyword evidence="2" id="KW-1185">Reference proteome</keyword>
<dbReference type="OrthoDB" id="10446866at2759"/>